<keyword evidence="4" id="KW-1185">Reference proteome</keyword>
<feature type="transmembrane region" description="Helical" evidence="2">
    <location>
        <begin position="37"/>
        <end position="54"/>
    </location>
</feature>
<evidence type="ECO:0000256" key="2">
    <source>
        <dbReference type="SAM" id="Phobius"/>
    </source>
</evidence>
<evidence type="ECO:0000256" key="1">
    <source>
        <dbReference type="SAM" id="MobiDB-lite"/>
    </source>
</evidence>
<dbReference type="AlphaFoldDB" id="A0A182HPS6"/>
<evidence type="ECO:0000313" key="4">
    <source>
        <dbReference type="Proteomes" id="UP000075840"/>
    </source>
</evidence>
<protein>
    <submittedName>
        <fullName evidence="3">Uncharacterized protein</fullName>
    </submittedName>
</protein>
<dbReference type="EnsemblMetazoa" id="AARA003265-RA">
    <property type="protein sequence ID" value="AARA003265-PA"/>
    <property type="gene ID" value="AARA003265"/>
</dbReference>
<feature type="region of interest" description="Disordered" evidence="1">
    <location>
        <begin position="87"/>
        <end position="134"/>
    </location>
</feature>
<reference evidence="3" key="1">
    <citation type="submission" date="2022-08" db="UniProtKB">
        <authorList>
            <consortium name="EnsemblMetazoa"/>
        </authorList>
    </citation>
    <scope>IDENTIFICATION</scope>
    <source>
        <strain evidence="3">Dongola</strain>
    </source>
</reference>
<keyword evidence="2" id="KW-1133">Transmembrane helix</keyword>
<name>A0A182HPS6_ANOAR</name>
<evidence type="ECO:0000313" key="3">
    <source>
        <dbReference type="EnsemblMetazoa" id="AARA003265-PA"/>
    </source>
</evidence>
<proteinExistence type="predicted"/>
<keyword evidence="2" id="KW-0812">Transmembrane</keyword>
<accession>A0A182HPS6</accession>
<dbReference type="Proteomes" id="UP000075840">
    <property type="component" value="Unassembled WGS sequence"/>
</dbReference>
<feature type="compositionally biased region" description="Gly residues" evidence="1">
    <location>
        <begin position="96"/>
        <end position="122"/>
    </location>
</feature>
<sequence>CTIKGSFIVASSKQLPTDSDHGTLTHRRTERNNMNKAIGAIFLLAMVVLVHYASAEHKKPQDTLTRIDNVDGIEMIKPLDDVLSAMEGLRMRRSAQGGGGGGGQGQGGQGGKQGGGQGGGRRGPPDNSQGSGEN</sequence>
<dbReference type="EMBL" id="APCN01003270">
    <property type="status" value="NOT_ANNOTATED_CDS"/>
    <property type="molecule type" value="Genomic_DNA"/>
</dbReference>
<dbReference type="VEuPathDB" id="VectorBase:AARA003265"/>
<organism evidence="3 4">
    <name type="scientific">Anopheles arabiensis</name>
    <name type="common">Mosquito</name>
    <dbReference type="NCBI Taxonomy" id="7173"/>
    <lineage>
        <taxon>Eukaryota</taxon>
        <taxon>Metazoa</taxon>
        <taxon>Ecdysozoa</taxon>
        <taxon>Arthropoda</taxon>
        <taxon>Hexapoda</taxon>
        <taxon>Insecta</taxon>
        <taxon>Pterygota</taxon>
        <taxon>Neoptera</taxon>
        <taxon>Endopterygota</taxon>
        <taxon>Diptera</taxon>
        <taxon>Nematocera</taxon>
        <taxon>Culicoidea</taxon>
        <taxon>Culicidae</taxon>
        <taxon>Anophelinae</taxon>
        <taxon>Anopheles</taxon>
    </lineage>
</organism>
<keyword evidence="2" id="KW-0472">Membrane</keyword>